<feature type="domain" description="Resolvase/invertase-type recombinase catalytic" evidence="2">
    <location>
        <begin position="1"/>
        <end position="81"/>
    </location>
</feature>
<feature type="compositionally biased region" description="Low complexity" evidence="1">
    <location>
        <begin position="54"/>
        <end position="69"/>
    </location>
</feature>
<dbReference type="PROSITE" id="PS51736">
    <property type="entry name" value="RECOMBINASES_3"/>
    <property type="match status" value="1"/>
</dbReference>
<proteinExistence type="predicted"/>
<organism evidence="3 4">
    <name type="scientific">Nocardiopsis codii</name>
    <dbReference type="NCBI Taxonomy" id="3065942"/>
    <lineage>
        <taxon>Bacteria</taxon>
        <taxon>Bacillati</taxon>
        <taxon>Actinomycetota</taxon>
        <taxon>Actinomycetes</taxon>
        <taxon>Streptosporangiales</taxon>
        <taxon>Nocardiopsidaceae</taxon>
        <taxon>Nocardiopsis</taxon>
    </lineage>
</organism>
<accession>A0ABU7KG80</accession>
<dbReference type="Gene3D" id="3.40.50.1390">
    <property type="entry name" value="Resolvase, N-terminal catalytic domain"/>
    <property type="match status" value="1"/>
</dbReference>
<dbReference type="Proteomes" id="UP001356095">
    <property type="component" value="Unassembled WGS sequence"/>
</dbReference>
<evidence type="ECO:0000256" key="1">
    <source>
        <dbReference type="SAM" id="MobiDB-lite"/>
    </source>
</evidence>
<dbReference type="EMBL" id="JAUZMY010000044">
    <property type="protein sequence ID" value="MEE2041218.1"/>
    <property type="molecule type" value="Genomic_DNA"/>
</dbReference>
<evidence type="ECO:0000313" key="3">
    <source>
        <dbReference type="EMBL" id="MEE2041218.1"/>
    </source>
</evidence>
<dbReference type="InterPro" id="IPR006119">
    <property type="entry name" value="Resolv_N"/>
</dbReference>
<dbReference type="InterPro" id="IPR036162">
    <property type="entry name" value="Resolvase-like_N_sf"/>
</dbReference>
<keyword evidence="4" id="KW-1185">Reference proteome</keyword>
<dbReference type="SUPFAM" id="SSF53041">
    <property type="entry name" value="Resolvase-like"/>
    <property type="match status" value="1"/>
</dbReference>
<gene>
    <name evidence="3" type="ORF">Q8791_28740</name>
</gene>
<evidence type="ECO:0000313" key="4">
    <source>
        <dbReference type="Proteomes" id="UP001356095"/>
    </source>
</evidence>
<reference evidence="3 4" key="1">
    <citation type="submission" date="2023-08" db="EMBL/GenBank/DDBJ databases">
        <authorList>
            <person name="Girao M."/>
            <person name="Carvalho M.F."/>
        </authorList>
    </citation>
    <scope>NUCLEOTIDE SEQUENCE [LARGE SCALE GENOMIC DNA]</scope>
    <source>
        <strain evidence="3 4">CT-R113</strain>
    </source>
</reference>
<protein>
    <submittedName>
        <fullName evidence="3">Recombinase family protein</fullName>
    </submittedName>
</protein>
<feature type="region of interest" description="Disordered" evidence="1">
    <location>
        <begin position="49"/>
        <end position="69"/>
    </location>
</feature>
<comment type="caution">
    <text evidence="3">The sequence shown here is derived from an EMBL/GenBank/DDBJ whole genome shotgun (WGS) entry which is preliminary data.</text>
</comment>
<dbReference type="Pfam" id="PF00239">
    <property type="entry name" value="Resolvase"/>
    <property type="match status" value="1"/>
</dbReference>
<name>A0ABU7KG80_9ACTN</name>
<evidence type="ECO:0000259" key="2">
    <source>
        <dbReference type="PROSITE" id="PS51736"/>
    </source>
</evidence>
<sequence>MAYPRPGDTLAVLALDPLARSLQDLITLVGDLRRAGIGFRSPYEALDATTPTAGSCSTSSPPWPSSTGSRLSCCRNFRSAA</sequence>